<name>A0A9P9FNY8_9HYPO</name>
<evidence type="ECO:0000313" key="2">
    <source>
        <dbReference type="EMBL" id="KAH7170427.1"/>
    </source>
</evidence>
<gene>
    <name evidence="2" type="ORF">EDB81DRAFT_775415</name>
</gene>
<comment type="caution">
    <text evidence="2">The sequence shown here is derived from an EMBL/GenBank/DDBJ whole genome shotgun (WGS) entry which is preliminary data.</text>
</comment>
<accession>A0A9P9FNY8</accession>
<dbReference type="EMBL" id="JAGMUV010000002">
    <property type="protein sequence ID" value="KAH7170427.1"/>
    <property type="molecule type" value="Genomic_DNA"/>
</dbReference>
<proteinExistence type="predicted"/>
<keyword evidence="1" id="KW-0732">Signal</keyword>
<reference evidence="2" key="1">
    <citation type="journal article" date="2021" name="Nat. Commun.">
        <title>Genetic determinants of endophytism in the Arabidopsis root mycobiome.</title>
        <authorList>
            <person name="Mesny F."/>
            <person name="Miyauchi S."/>
            <person name="Thiergart T."/>
            <person name="Pickel B."/>
            <person name="Atanasova L."/>
            <person name="Karlsson M."/>
            <person name="Huettel B."/>
            <person name="Barry K.W."/>
            <person name="Haridas S."/>
            <person name="Chen C."/>
            <person name="Bauer D."/>
            <person name="Andreopoulos W."/>
            <person name="Pangilinan J."/>
            <person name="LaButti K."/>
            <person name="Riley R."/>
            <person name="Lipzen A."/>
            <person name="Clum A."/>
            <person name="Drula E."/>
            <person name="Henrissat B."/>
            <person name="Kohler A."/>
            <person name="Grigoriev I.V."/>
            <person name="Martin F.M."/>
            <person name="Hacquard S."/>
        </authorList>
    </citation>
    <scope>NUCLEOTIDE SEQUENCE</scope>
    <source>
        <strain evidence="2">MPI-CAGE-AT-0147</strain>
    </source>
</reference>
<evidence type="ECO:0000256" key="1">
    <source>
        <dbReference type="SAM" id="SignalP"/>
    </source>
</evidence>
<feature type="signal peptide" evidence="1">
    <location>
        <begin position="1"/>
        <end position="20"/>
    </location>
</feature>
<dbReference type="AlphaFoldDB" id="A0A9P9FNY8"/>
<protein>
    <recommendedName>
        <fullName evidence="4">Secreted protein</fullName>
    </recommendedName>
</protein>
<keyword evidence="3" id="KW-1185">Reference proteome</keyword>
<evidence type="ECO:0008006" key="4">
    <source>
        <dbReference type="Google" id="ProtNLM"/>
    </source>
</evidence>
<sequence>MRPLFFFFFFFFLNVSFVESAAGPRRIDCASSPHEKRWFCPMGYWSGWDGTVVDRHGWAGIGLAEIGVGHLEFWDTRMEGENGRMAMAARASCSRDHSNSHD</sequence>
<organism evidence="2 3">
    <name type="scientific">Dactylonectria macrodidyma</name>
    <dbReference type="NCBI Taxonomy" id="307937"/>
    <lineage>
        <taxon>Eukaryota</taxon>
        <taxon>Fungi</taxon>
        <taxon>Dikarya</taxon>
        <taxon>Ascomycota</taxon>
        <taxon>Pezizomycotina</taxon>
        <taxon>Sordariomycetes</taxon>
        <taxon>Hypocreomycetidae</taxon>
        <taxon>Hypocreales</taxon>
        <taxon>Nectriaceae</taxon>
        <taxon>Dactylonectria</taxon>
    </lineage>
</organism>
<dbReference type="Proteomes" id="UP000738349">
    <property type="component" value="Unassembled WGS sequence"/>
</dbReference>
<evidence type="ECO:0000313" key="3">
    <source>
        <dbReference type="Proteomes" id="UP000738349"/>
    </source>
</evidence>
<feature type="chain" id="PRO_5040422225" description="Secreted protein" evidence="1">
    <location>
        <begin position="21"/>
        <end position="102"/>
    </location>
</feature>